<reference evidence="1 2" key="1">
    <citation type="submission" date="2024-09" db="EMBL/GenBank/DDBJ databases">
        <authorList>
            <person name="Sun Q."/>
            <person name="Mori K."/>
        </authorList>
    </citation>
    <scope>NUCLEOTIDE SEQUENCE [LARGE SCALE GENOMIC DNA]</scope>
    <source>
        <strain evidence="1 2">CCM 7957</strain>
    </source>
</reference>
<protein>
    <recommendedName>
        <fullName evidence="3">PE-PPE domain-containing protein</fullName>
    </recommendedName>
</protein>
<comment type="caution">
    <text evidence="1">The sequence shown here is derived from an EMBL/GenBank/DDBJ whole genome shotgun (WGS) entry which is preliminary data.</text>
</comment>
<dbReference type="RefSeq" id="WP_382366461.1">
    <property type="nucleotide sequence ID" value="NZ_JBHLWV010000056.1"/>
</dbReference>
<proteinExistence type="predicted"/>
<gene>
    <name evidence="1" type="ORF">ACFFJD_17350</name>
</gene>
<organism evidence="1 2">
    <name type="scientific">Gordonia phosphorivorans</name>
    <dbReference type="NCBI Taxonomy" id="1056982"/>
    <lineage>
        <taxon>Bacteria</taxon>
        <taxon>Bacillati</taxon>
        <taxon>Actinomycetota</taxon>
        <taxon>Actinomycetes</taxon>
        <taxon>Mycobacteriales</taxon>
        <taxon>Gordoniaceae</taxon>
        <taxon>Gordonia</taxon>
    </lineage>
</organism>
<evidence type="ECO:0000313" key="1">
    <source>
        <dbReference type="EMBL" id="MFC0316612.1"/>
    </source>
</evidence>
<keyword evidence="2" id="KW-1185">Reference proteome</keyword>
<sequence length="670" mass="69426">MNGSKNTPTRRSLRRAEQRRVARTGFNKRKMATAAGAAFISASIAMGPAVAQAEQINATANAQNSYDTWNNLIIVSDALGKTQRALLAPLGSIAPEGMLPTVSNDKTSTSKNLNFLEGLGDLAGAAVKTPDTSHVPGAAGVFGLGGLAAGLPQYAMALPTALAAVDTVSQVTPKAAATVGALLGVDATTFGENIEARGLALLPYTPRVIQDGGYVVDKLDLGDPLGLLGLPDVQYDRSAWNHAYNWPLLQIDGKTWLVQERYAVDPVTSESLKQNFRDQIGTLDTLDVRKCVEFKKVPVLGNVGCKAWSSTIDTTYNPNPGVENALNQLNGIDVPGFSLTKREAGGQYNVFGDGSLGWLMSTTQVIIGDQVTTVPVLASGIALPFGLLTVGGQYSPGLVSQNGQTVSGVLGTRSQGWAVPLLGLGVDSTSVLESFQIGPDGIAYNSGWTIAAINAGLGIPLPMVYSMGSFNVGPKGIGYTSPSFFGVGLPSFQLGEAPAGAAIDDGVLGALTGALGSSLPTNIITLDPKYLFGLAGITDPTGLGLLDPFGTAQRLLDPVFRTLITPPATLAFQGMADVGTALGNRASANSVTLTDTLAELSQKTAKVAEDAPKTLDLEVTDTGQNETVTPPAPVIVETPTEDLVQENPMVITETPEQDAPTGVVSLEPAA</sequence>
<accession>A0ABV6HDD9</accession>
<dbReference type="Proteomes" id="UP001589783">
    <property type="component" value="Unassembled WGS sequence"/>
</dbReference>
<evidence type="ECO:0008006" key="3">
    <source>
        <dbReference type="Google" id="ProtNLM"/>
    </source>
</evidence>
<evidence type="ECO:0000313" key="2">
    <source>
        <dbReference type="Proteomes" id="UP001589783"/>
    </source>
</evidence>
<dbReference type="EMBL" id="JBHLWV010000056">
    <property type="protein sequence ID" value="MFC0316612.1"/>
    <property type="molecule type" value="Genomic_DNA"/>
</dbReference>
<name>A0ABV6HDD9_9ACTN</name>